<proteinExistence type="predicted"/>
<dbReference type="EMBL" id="MU274916">
    <property type="protein sequence ID" value="KAI0087899.1"/>
    <property type="molecule type" value="Genomic_DNA"/>
</dbReference>
<protein>
    <submittedName>
        <fullName evidence="1">P-loop containing nucleoside triphosphate hydrolase protein</fullName>
    </submittedName>
</protein>
<sequence length="1525" mass="172696">MAEPGPSPPPTEAPAIHTRGYQQELLQESLRRNIVIALDTGSGKTHIAMLRMKHEVEQQTKKICWFSAPTVALIEQQRDVIASAIPVPVGLISGASEPDQWRDADLWTKILTSYRIVVSTPQILLDALRHGYINLGAHISLLVFDEAHHATLRHPYNEIMKGFYTPLPAREGNDPQGIVRPAVLGLTASPLYGGNVEGAFKNLEANLDCVIRSSRLNRDELSTFVHRPVFKHALYQTITYGDILPSRNIAALESLLERLDIEDDPYVVSLRSQLAKLQPGEQRNRVDQKLSKTLFKRDTFTHRGLRDLARTATDLCYELGVWAADWYIWKVLQQIKEQQMFHTGIMAAWQAKEKAYLLRLTSLIAVEQVSYEPEVILASSSPKVHTLIQCLMAEERSVRMEGDIYSGIVFATRRAAVVALVEILSSLPALQERFRIGCLLGTSNSIQRRDFLDITRDFVKETATQTLKDFKIGDKNLVVATSVAEEGLDIQACGNVIRFNPPDNMVSWAQSRGRARKQKSTYVIMFGRDATAVSKIAEWEQMEREMVALYTDFNREQEEVVTEGLELDDPIQFKVDTTGALLTLDSAIGHLHHFCSILPRSGNGPCLPIFDLDPPEMEEGWHSLNPAPGVPEYKGPWGATCILPRQVRSELRKYTVSCVYPSKRSARNHAAFFAYYNLYQNGLLNDHLLPLTSVIEPDEDGAVKLLLQEVEERAGLANVPIQMDPWLIAKDEVQWWYNELSIGDLPPLFLFTRVPLPLFHGNEFPMLYVPGKGAIKVSIHSTAADVDVDDDDVIEKATEYTRRMFASLYNARMEPGKTDFCYAFLPMEESKADARWDQRKQWQQHRLEEGISSRLQNADRVNADALAKEYDYPLDMALVRSNEKYDKVLRFIGWHYGPLSEEEEEELRDRYDGFPDFELTFPLLYVQPFPKRANFLIPLDSDQSGLSHERPFLLHPKFATLDMSSAETVQYAFQLPSVLHWLSSAITVNDMRSTLLGPSPPLSSIPFPLLKAAITASASQEIDNYQRLETLGDTVLKFATSINLFSQYPLWHEGYLARRKDHAVSNSRLAKDAMRLGLEKWIIRDQFVPKRKWRPRYVDESTLPKSRKQIKREEEECKDAEEEDVDKDADAEVDADAKGKSREPPARKKKKRTQNLSTKMLADVVESLIGAAYEHGSFDLGVEAIKLFGIGIETWDTVPNCVEKVLSRVEHVNDLPPQLALVEEMLGYRFSLPILLVEALTHGSYTGDIVDTVSYERLEFLGDAVLDMIVTDFLYHAEGKNYGPGHMHIRKESLVNCHLLAYICMNASALVDATMPSWNAQDGVFLTCDTQRIHLHQCLLHSSPIVLDDLNVTFARYEKNSDAIQLALDEDFIYPWAALTSLQASKFISDMLESLLGAVFLDSHGNLDTVRSVLRVLGFMNIMERIVRDEVDVLHPVSRLGIWAAKNKHTWEIKTEKAHGNISCVVLIDNEEEFRATEKFRGKMSLNEVRFAAAEGAVRKLHVIEHEEPNDVDDTEWGDIPEYIV</sequence>
<evidence type="ECO:0000313" key="1">
    <source>
        <dbReference type="EMBL" id="KAI0087899.1"/>
    </source>
</evidence>
<comment type="caution">
    <text evidence="1">The sequence shown here is derived from an EMBL/GenBank/DDBJ whole genome shotgun (WGS) entry which is preliminary data.</text>
</comment>
<name>A0ACB8U163_9APHY</name>
<organism evidence="1 2">
    <name type="scientific">Irpex rosettiformis</name>
    <dbReference type="NCBI Taxonomy" id="378272"/>
    <lineage>
        <taxon>Eukaryota</taxon>
        <taxon>Fungi</taxon>
        <taxon>Dikarya</taxon>
        <taxon>Basidiomycota</taxon>
        <taxon>Agaricomycotina</taxon>
        <taxon>Agaricomycetes</taxon>
        <taxon>Polyporales</taxon>
        <taxon>Irpicaceae</taxon>
        <taxon>Irpex</taxon>
    </lineage>
</organism>
<accession>A0ACB8U163</accession>
<gene>
    <name evidence="1" type="ORF">BDY19DRAFT_1049181</name>
</gene>
<keyword evidence="2" id="KW-1185">Reference proteome</keyword>
<reference evidence="1" key="1">
    <citation type="journal article" date="2021" name="Environ. Microbiol.">
        <title>Gene family expansions and transcriptome signatures uncover fungal adaptations to wood decay.</title>
        <authorList>
            <person name="Hage H."/>
            <person name="Miyauchi S."/>
            <person name="Viragh M."/>
            <person name="Drula E."/>
            <person name="Min B."/>
            <person name="Chaduli D."/>
            <person name="Navarro D."/>
            <person name="Favel A."/>
            <person name="Norest M."/>
            <person name="Lesage-Meessen L."/>
            <person name="Balint B."/>
            <person name="Merenyi Z."/>
            <person name="de Eugenio L."/>
            <person name="Morin E."/>
            <person name="Martinez A.T."/>
            <person name="Baldrian P."/>
            <person name="Stursova M."/>
            <person name="Martinez M.J."/>
            <person name="Novotny C."/>
            <person name="Magnuson J.K."/>
            <person name="Spatafora J.W."/>
            <person name="Maurice S."/>
            <person name="Pangilinan J."/>
            <person name="Andreopoulos W."/>
            <person name="LaButti K."/>
            <person name="Hundley H."/>
            <person name="Na H."/>
            <person name="Kuo A."/>
            <person name="Barry K."/>
            <person name="Lipzen A."/>
            <person name="Henrissat B."/>
            <person name="Riley R."/>
            <person name="Ahrendt S."/>
            <person name="Nagy L.G."/>
            <person name="Grigoriev I.V."/>
            <person name="Martin F."/>
            <person name="Rosso M.N."/>
        </authorList>
    </citation>
    <scope>NUCLEOTIDE SEQUENCE</scope>
    <source>
        <strain evidence="1">CBS 384.51</strain>
    </source>
</reference>
<dbReference type="Proteomes" id="UP001055072">
    <property type="component" value="Unassembled WGS sequence"/>
</dbReference>
<keyword evidence="1" id="KW-0378">Hydrolase</keyword>
<evidence type="ECO:0000313" key="2">
    <source>
        <dbReference type="Proteomes" id="UP001055072"/>
    </source>
</evidence>